<evidence type="ECO:0000313" key="11">
    <source>
        <dbReference type="EMBL" id="BCI60019.1"/>
    </source>
</evidence>
<comment type="function">
    <text evidence="9">Reversibly transfers an adenylyl group from ATP to 4'-phosphopantetheine, yielding dephospho-CoA (dPCoA) and pyrophosphate.</text>
</comment>
<comment type="pathway">
    <text evidence="9">Cofactor biosynthesis; coenzyme A biosynthesis; CoA from (R)-pantothenate: step 4/5.</text>
</comment>
<feature type="binding site" evidence="9">
    <location>
        <position position="17"/>
    </location>
    <ligand>
        <name>ATP</name>
        <dbReference type="ChEBI" id="CHEBI:30616"/>
    </ligand>
</feature>
<keyword evidence="7 9" id="KW-0173">Coenzyme A biosynthesis</keyword>
<dbReference type="Pfam" id="PF01467">
    <property type="entry name" value="CTP_transf_like"/>
    <property type="match status" value="1"/>
</dbReference>
<feature type="binding site" evidence="9">
    <location>
        <position position="86"/>
    </location>
    <ligand>
        <name>substrate</name>
    </ligand>
</feature>
<keyword evidence="6 9" id="KW-0460">Magnesium</keyword>
<sequence>MITAICPGSFDPVTLGHIDIVTRAASMFDRVIVTVMANFNKKPAFSAQERMDMLRRTIHLPNVEVDCYDGLLADYAREKGAKAVVKGLRAVSDFEYEFQMALTNKRMNPELETVFLTTRSEYMFLSSSIVKQVATLGGDISGFVPPSIMEEIQSRFYRGGRLT</sequence>
<dbReference type="CDD" id="cd02163">
    <property type="entry name" value="PPAT"/>
    <property type="match status" value="1"/>
</dbReference>
<dbReference type="GO" id="GO:0004595">
    <property type="term" value="F:pantetheine-phosphate adenylyltransferase activity"/>
    <property type="evidence" value="ECO:0007669"/>
    <property type="project" value="UniProtKB-UniRule"/>
</dbReference>
<feature type="binding site" evidence="9">
    <location>
        <position position="9"/>
    </location>
    <ligand>
        <name>substrate</name>
    </ligand>
</feature>
<comment type="subunit">
    <text evidence="9">Homohexamer.</text>
</comment>
<dbReference type="EMBL" id="AP023321">
    <property type="protein sequence ID" value="BCI60019.1"/>
    <property type="molecule type" value="Genomic_DNA"/>
</dbReference>
<evidence type="ECO:0000313" key="12">
    <source>
        <dbReference type="Proteomes" id="UP000593890"/>
    </source>
</evidence>
<dbReference type="Proteomes" id="UP000593890">
    <property type="component" value="Chromosome"/>
</dbReference>
<evidence type="ECO:0000256" key="2">
    <source>
        <dbReference type="ARBA" id="ARBA00022679"/>
    </source>
</evidence>
<gene>
    <name evidence="9 11" type="primary">coaD</name>
    <name evidence="11" type="ORF">C12CBH8_06580</name>
</gene>
<evidence type="ECO:0000256" key="6">
    <source>
        <dbReference type="ARBA" id="ARBA00022842"/>
    </source>
</evidence>
<feature type="binding site" evidence="9">
    <location>
        <position position="97"/>
    </location>
    <ligand>
        <name>ATP</name>
        <dbReference type="ChEBI" id="CHEBI:30616"/>
    </ligand>
</feature>
<feature type="binding site" evidence="9">
    <location>
        <begin position="87"/>
        <end position="89"/>
    </location>
    <ligand>
        <name>ATP</name>
        <dbReference type="ChEBI" id="CHEBI:30616"/>
    </ligand>
</feature>
<dbReference type="EC" id="2.7.7.3" evidence="9"/>
<reference evidence="12" key="1">
    <citation type="submission" date="2020-07" db="EMBL/GenBank/DDBJ databases">
        <title>Complete genome sequencing of Clostridia bacterium strain 12CBH8.</title>
        <authorList>
            <person name="Sakamoto M."/>
            <person name="Murakami T."/>
            <person name="Mori H."/>
        </authorList>
    </citation>
    <scope>NUCLEOTIDE SEQUENCE [LARGE SCALE GENOMIC DNA]</scope>
    <source>
        <strain evidence="12">12CBH8</strain>
    </source>
</reference>
<dbReference type="InterPro" id="IPR004821">
    <property type="entry name" value="Cyt_trans-like"/>
</dbReference>
<evidence type="ECO:0000256" key="8">
    <source>
        <dbReference type="ARBA" id="ARBA00029346"/>
    </source>
</evidence>
<dbReference type="SUPFAM" id="SSF52374">
    <property type="entry name" value="Nucleotidylyl transferase"/>
    <property type="match status" value="1"/>
</dbReference>
<feature type="binding site" evidence="9">
    <location>
        <position position="41"/>
    </location>
    <ligand>
        <name>substrate</name>
    </ligand>
</feature>
<dbReference type="PANTHER" id="PTHR21342:SF1">
    <property type="entry name" value="PHOSPHOPANTETHEINE ADENYLYLTRANSFERASE"/>
    <property type="match status" value="1"/>
</dbReference>
<keyword evidence="5 9" id="KW-0067">ATP-binding</keyword>
<comment type="subcellular location">
    <subcellularLocation>
        <location evidence="9">Cytoplasm</location>
    </subcellularLocation>
</comment>
<keyword evidence="3 9" id="KW-0548">Nucleotidyltransferase</keyword>
<accession>A0A7I8D3E9</accession>
<dbReference type="GO" id="GO:0005524">
    <property type="term" value="F:ATP binding"/>
    <property type="evidence" value="ECO:0007669"/>
    <property type="project" value="UniProtKB-KW"/>
</dbReference>
<proteinExistence type="inferred from homology"/>
<dbReference type="KEGG" id="sman:C12CBH8_06580"/>
<evidence type="ECO:0000256" key="9">
    <source>
        <dbReference type="HAMAP-Rule" id="MF_00151"/>
    </source>
</evidence>
<dbReference type="PANTHER" id="PTHR21342">
    <property type="entry name" value="PHOSPHOPANTETHEINE ADENYLYLTRANSFERASE"/>
    <property type="match status" value="1"/>
</dbReference>
<dbReference type="UniPathway" id="UPA00241">
    <property type="reaction ID" value="UER00355"/>
</dbReference>
<organism evidence="11 12">
    <name type="scientific">Solibaculum mannosilyticum</name>
    <dbReference type="NCBI Taxonomy" id="2780922"/>
    <lineage>
        <taxon>Bacteria</taxon>
        <taxon>Bacillati</taxon>
        <taxon>Bacillota</taxon>
        <taxon>Clostridia</taxon>
        <taxon>Eubacteriales</taxon>
        <taxon>Oscillospiraceae</taxon>
        <taxon>Solibaculum</taxon>
    </lineage>
</organism>
<dbReference type="GO" id="GO:0005737">
    <property type="term" value="C:cytoplasm"/>
    <property type="evidence" value="ECO:0007669"/>
    <property type="project" value="UniProtKB-SubCell"/>
</dbReference>
<dbReference type="RefSeq" id="WP_171846422.1">
    <property type="nucleotide sequence ID" value="NZ_AP023321.1"/>
</dbReference>
<dbReference type="AlphaFoldDB" id="A0A7I8D3E9"/>
<protein>
    <recommendedName>
        <fullName evidence="9">Phosphopantetheine adenylyltransferase</fullName>
        <ecNumber evidence="9">2.7.7.3</ecNumber>
    </recommendedName>
    <alternativeName>
        <fullName evidence="9">Dephospho-CoA pyrophosphorylase</fullName>
    </alternativeName>
    <alternativeName>
        <fullName evidence="9">Pantetheine-phosphate adenylyltransferase</fullName>
        <shortName evidence="9">PPAT</shortName>
    </alternativeName>
</protein>
<dbReference type="PRINTS" id="PR01020">
    <property type="entry name" value="LPSBIOSNTHSS"/>
</dbReference>
<feature type="site" description="Transition state stabilizer" evidence="9">
    <location>
        <position position="17"/>
    </location>
</feature>
<evidence type="ECO:0000256" key="7">
    <source>
        <dbReference type="ARBA" id="ARBA00022993"/>
    </source>
</evidence>
<name>A0A7I8D3E9_9FIRM</name>
<feature type="binding site" evidence="9">
    <location>
        <begin position="122"/>
        <end position="128"/>
    </location>
    <ligand>
        <name>ATP</name>
        <dbReference type="ChEBI" id="CHEBI:30616"/>
    </ligand>
</feature>
<dbReference type="HAMAP" id="MF_00151">
    <property type="entry name" value="PPAT_bact"/>
    <property type="match status" value="1"/>
</dbReference>
<dbReference type="NCBIfam" id="TIGR00125">
    <property type="entry name" value="cyt_tran_rel"/>
    <property type="match status" value="1"/>
</dbReference>
<comment type="catalytic activity">
    <reaction evidence="8 9">
        <text>(R)-4'-phosphopantetheine + ATP + H(+) = 3'-dephospho-CoA + diphosphate</text>
        <dbReference type="Rhea" id="RHEA:19801"/>
        <dbReference type="ChEBI" id="CHEBI:15378"/>
        <dbReference type="ChEBI" id="CHEBI:30616"/>
        <dbReference type="ChEBI" id="CHEBI:33019"/>
        <dbReference type="ChEBI" id="CHEBI:57328"/>
        <dbReference type="ChEBI" id="CHEBI:61723"/>
        <dbReference type="EC" id="2.7.7.3"/>
    </reaction>
</comment>
<evidence type="ECO:0000256" key="1">
    <source>
        <dbReference type="ARBA" id="ARBA00022490"/>
    </source>
</evidence>
<dbReference type="Gene3D" id="3.40.50.620">
    <property type="entry name" value="HUPs"/>
    <property type="match status" value="1"/>
</dbReference>
<dbReference type="InterPro" id="IPR001980">
    <property type="entry name" value="PPAT"/>
</dbReference>
<evidence type="ECO:0000256" key="5">
    <source>
        <dbReference type="ARBA" id="ARBA00022840"/>
    </source>
</evidence>
<keyword evidence="4 9" id="KW-0547">Nucleotide-binding</keyword>
<evidence type="ECO:0000256" key="3">
    <source>
        <dbReference type="ARBA" id="ARBA00022695"/>
    </source>
</evidence>
<feature type="binding site" evidence="9">
    <location>
        <begin position="9"/>
        <end position="10"/>
    </location>
    <ligand>
        <name>ATP</name>
        <dbReference type="ChEBI" id="CHEBI:30616"/>
    </ligand>
</feature>
<evidence type="ECO:0000259" key="10">
    <source>
        <dbReference type="Pfam" id="PF01467"/>
    </source>
</evidence>
<dbReference type="NCBIfam" id="TIGR01510">
    <property type="entry name" value="coaD_prev_kdtB"/>
    <property type="match status" value="1"/>
</dbReference>
<feature type="domain" description="Cytidyltransferase-like" evidence="10">
    <location>
        <begin position="5"/>
        <end position="132"/>
    </location>
</feature>
<dbReference type="GO" id="GO:0015937">
    <property type="term" value="P:coenzyme A biosynthetic process"/>
    <property type="evidence" value="ECO:0007669"/>
    <property type="project" value="UniProtKB-UniRule"/>
</dbReference>
<feature type="binding site" evidence="9">
    <location>
        <position position="72"/>
    </location>
    <ligand>
        <name>substrate</name>
    </ligand>
</feature>
<keyword evidence="12" id="KW-1185">Reference proteome</keyword>
<keyword evidence="2 9" id="KW-0808">Transferase</keyword>
<dbReference type="InterPro" id="IPR014729">
    <property type="entry name" value="Rossmann-like_a/b/a_fold"/>
</dbReference>
<comment type="similarity">
    <text evidence="9">Belongs to the bacterial CoaD family.</text>
</comment>
<evidence type="ECO:0000256" key="4">
    <source>
        <dbReference type="ARBA" id="ARBA00022741"/>
    </source>
</evidence>
<keyword evidence="1 9" id="KW-0963">Cytoplasm</keyword>
<comment type="cofactor">
    <cofactor evidence="9">
        <name>Mg(2+)</name>
        <dbReference type="ChEBI" id="CHEBI:18420"/>
    </cofactor>
</comment>